<dbReference type="OMA" id="AMTATFY"/>
<accession>A0A0D5YJZ6</accession>
<feature type="transmembrane region" description="Helical" evidence="1">
    <location>
        <begin position="12"/>
        <end position="31"/>
    </location>
</feature>
<dbReference type="Pfam" id="PF03818">
    <property type="entry name" value="MadM"/>
    <property type="match status" value="1"/>
</dbReference>
<name>A0A0D5YJZ6_ACIBA</name>
<feature type="transmembrane region" description="Helical" evidence="1">
    <location>
        <begin position="198"/>
        <end position="218"/>
    </location>
</feature>
<dbReference type="AlphaFoldDB" id="A0A0D5YJZ6"/>
<feature type="transmembrane region" description="Helical" evidence="1">
    <location>
        <begin position="230"/>
        <end position="253"/>
    </location>
</feature>
<organism evidence="3 4">
    <name type="scientific">Acinetobacter baumannii</name>
    <dbReference type="NCBI Taxonomy" id="470"/>
    <lineage>
        <taxon>Bacteria</taxon>
        <taxon>Pseudomonadati</taxon>
        <taxon>Pseudomonadota</taxon>
        <taxon>Gammaproteobacteria</taxon>
        <taxon>Moraxellales</taxon>
        <taxon>Moraxellaceae</taxon>
        <taxon>Acinetobacter</taxon>
        <taxon>Acinetobacter calcoaceticus/baumannii complex</taxon>
    </lineage>
</organism>
<evidence type="ECO:0000313" key="4">
    <source>
        <dbReference type="Proteomes" id="UP000032746"/>
    </source>
</evidence>
<keyword evidence="1" id="KW-0812">Transmembrane</keyword>
<dbReference type="Proteomes" id="UP000032746">
    <property type="component" value="Chromosome"/>
</dbReference>
<dbReference type="InterPro" id="IPR004691">
    <property type="entry name" value="Mal/Na_symporter_MadM"/>
</dbReference>
<evidence type="ECO:0000259" key="2">
    <source>
        <dbReference type="Pfam" id="PF03818"/>
    </source>
</evidence>
<gene>
    <name evidence="3" type="primary">madM</name>
    <name evidence="3" type="ORF">ABUW_2394</name>
</gene>
<dbReference type="InterPro" id="IPR018402">
    <property type="entry name" value="Mal/Na_symporter_MadM_N"/>
</dbReference>
<dbReference type="EMBL" id="CP008706">
    <property type="protein sequence ID" value="AKA32121.1"/>
    <property type="molecule type" value="Genomic_DNA"/>
</dbReference>
<reference evidence="4" key="2">
    <citation type="submission" date="2015-03" db="EMBL/GenBank/DDBJ databases">
        <authorList>
            <person name="Gallagher L.A."/>
            <person name="Hayden H.S."/>
            <person name="Weiss E.J."/>
            <person name="Hager K.R."/>
            <person name="Ramage E."/>
            <person name="Radey M.R."/>
            <person name="Bydalek R."/>
            <person name="Manoil C."/>
            <person name="Miller S.I."/>
            <person name="Brittnacher M.J."/>
        </authorList>
    </citation>
    <scope>NUCLEOTIDE SEQUENCE [LARGE SCALE GENOMIC DNA]</scope>
    <source>
        <strain evidence="4">AB5075-UW</strain>
    </source>
</reference>
<proteinExistence type="predicted"/>
<keyword evidence="1" id="KW-0472">Membrane</keyword>
<feature type="transmembrane region" description="Helical" evidence="1">
    <location>
        <begin position="140"/>
        <end position="158"/>
    </location>
</feature>
<feature type="transmembrane region" description="Helical" evidence="1">
    <location>
        <begin position="43"/>
        <end position="60"/>
    </location>
</feature>
<dbReference type="NCBIfam" id="TIGR00808">
    <property type="entry name" value="malonate_madM"/>
    <property type="match status" value="1"/>
</dbReference>
<feature type="transmembrane region" description="Helical" evidence="1">
    <location>
        <begin position="106"/>
        <end position="128"/>
    </location>
</feature>
<reference evidence="3 4" key="1">
    <citation type="journal article" date="2015" name="J. Bacteriol.">
        <title>Resources for Genetic and Genomic Analysis of Emerging Pathogen Acinetobacter baumannii.</title>
        <authorList>
            <person name="Gallagher L.A."/>
            <person name="Ramage E."/>
            <person name="Weiss E.J."/>
            <person name="Radey M."/>
            <person name="Hayden H.S."/>
            <person name="Held K.G."/>
            <person name="Huse H.K."/>
            <person name="Zurawski D.V."/>
            <person name="Brittnacher M.J."/>
            <person name="Manoil C."/>
        </authorList>
    </citation>
    <scope>NUCLEOTIDE SEQUENCE [LARGE SCALE GENOMIC DNA]</scope>
    <source>
        <strain evidence="3 4">AB5075-UW</strain>
    </source>
</reference>
<feature type="transmembrane region" description="Helical" evidence="1">
    <location>
        <begin position="164"/>
        <end position="186"/>
    </location>
</feature>
<keyword evidence="1" id="KW-1133">Transmembrane helix</keyword>
<dbReference type="PATRIC" id="fig|470.1314.peg.2718"/>
<feature type="transmembrane region" description="Helical" evidence="1">
    <location>
        <begin position="72"/>
        <end position="94"/>
    </location>
</feature>
<protein>
    <submittedName>
        <fullName evidence="3">Malonate transporter, MadM subunit</fullName>
    </submittedName>
</protein>
<evidence type="ECO:0000256" key="1">
    <source>
        <dbReference type="SAM" id="Phobius"/>
    </source>
</evidence>
<sequence>MMDAIIAVLSKNALVTALAVTGLMMFVSHLLSKYLTKGKLQSSAIAITLGLVVAYFAGVYTQGTKGVSDIAIFSGFALLGGAMIRDLAIASTAFEVDVKEVKKAGKIGLIALMLGCVVPFAIGVLIAWSMGYRDPISMTTIGAGAMTYIVGPITGTAIGASSDVIALSIAIGLIKSVFFMVGTPLLAKFMYLKSPRSAMVFGGLAGTTSGTAAGLAGTDVRLVPYGALVATFYTGLGCLLGPSVFFLTVNAIFG</sequence>
<dbReference type="GO" id="GO:0044668">
    <property type="term" value="F:sodium:malonate symporter activity"/>
    <property type="evidence" value="ECO:0007669"/>
    <property type="project" value="InterPro"/>
</dbReference>
<feature type="domain" description="Malonate/sodium symporter MadM subunit N-terminal" evidence="2">
    <location>
        <begin position="6"/>
        <end position="253"/>
    </location>
</feature>
<evidence type="ECO:0000313" key="3">
    <source>
        <dbReference type="EMBL" id="AKA32121.1"/>
    </source>
</evidence>